<evidence type="ECO:0000256" key="4">
    <source>
        <dbReference type="ARBA" id="ARBA00023136"/>
    </source>
</evidence>
<dbReference type="RefSeq" id="WP_136844755.1">
    <property type="nucleotide sequence ID" value="NZ_SUPL01000008.1"/>
</dbReference>
<proteinExistence type="predicted"/>
<keyword evidence="4 5" id="KW-0472">Membrane</keyword>
<feature type="transmembrane region" description="Helical" evidence="5">
    <location>
        <begin position="402"/>
        <end position="419"/>
    </location>
</feature>
<gene>
    <name evidence="7" type="ORF">E5167_13830</name>
</gene>
<keyword evidence="2 5" id="KW-0812">Transmembrane</keyword>
<sequence>MNRLRKHNNELFLMLLHLALGIVIYTIPFSSKLVSLAVVFLSIFIVLVAKNKVLAVLIACAYVATSDVFFRMTGGLVFYELHKYLLIVLVLIGFVFDQVRVKGQVYLIYVGLLLLTIVFTSYDYTDAVRKMIAFNLAGPVSLGIVAFYFYKKKVTMQQLSKVLFFALLPVISLVVYLFLYSPSVKDVVTNTESNFATSGGFGPNQVATILGVGMFILFARLLFNKFKGIQSVLELLLLGFISFRGIVTFSRGGIFTAIAAMIILIILTYLRGKRTFRSKVLIVLFWTITLAALVWLLAANRTSGLIENRYANKNAMGVEKEDVSTGRKVLFLTELDAFIESPIVGIGVGKNKAYRFDKTGKVAASHNEISRLLAEHGALGILALSILVFLPLLLRIENSKNIYFYSFFIMWFLTINHSAMRIAFPSFIYGLCLLDVTFPKKVNVKTQSS</sequence>
<name>A0A4U0EN27_9FLAO</name>
<dbReference type="EMBL" id="SUPL01000008">
    <property type="protein sequence ID" value="TJY32911.1"/>
    <property type="molecule type" value="Genomic_DNA"/>
</dbReference>
<feature type="domain" description="O-antigen ligase-related" evidence="6">
    <location>
        <begin position="240"/>
        <end position="384"/>
    </location>
</feature>
<protein>
    <submittedName>
        <fullName evidence="7">O-antigen ligase domain-containing protein</fullName>
    </submittedName>
</protein>
<dbReference type="PANTHER" id="PTHR37422">
    <property type="entry name" value="TEICHURONIC ACID BIOSYNTHESIS PROTEIN TUAE"/>
    <property type="match status" value="1"/>
</dbReference>
<evidence type="ECO:0000313" key="7">
    <source>
        <dbReference type="EMBL" id="TJY32911.1"/>
    </source>
</evidence>
<evidence type="ECO:0000256" key="1">
    <source>
        <dbReference type="ARBA" id="ARBA00004141"/>
    </source>
</evidence>
<dbReference type="InterPro" id="IPR007016">
    <property type="entry name" value="O-antigen_ligase-rel_domated"/>
</dbReference>
<feature type="transmembrane region" description="Helical" evidence="5">
    <location>
        <begin position="280"/>
        <end position="299"/>
    </location>
</feature>
<dbReference type="AlphaFoldDB" id="A0A4U0EN27"/>
<evidence type="ECO:0000256" key="2">
    <source>
        <dbReference type="ARBA" id="ARBA00022692"/>
    </source>
</evidence>
<dbReference type="GO" id="GO:0016020">
    <property type="term" value="C:membrane"/>
    <property type="evidence" value="ECO:0007669"/>
    <property type="project" value="UniProtKB-SubCell"/>
</dbReference>
<evidence type="ECO:0000256" key="5">
    <source>
        <dbReference type="SAM" id="Phobius"/>
    </source>
</evidence>
<dbReference type="Proteomes" id="UP000307657">
    <property type="component" value="Unassembled WGS sequence"/>
</dbReference>
<comment type="caution">
    <text evidence="7">The sequence shown here is derived from an EMBL/GenBank/DDBJ whole genome shotgun (WGS) entry which is preliminary data.</text>
</comment>
<evidence type="ECO:0000256" key="3">
    <source>
        <dbReference type="ARBA" id="ARBA00022989"/>
    </source>
</evidence>
<evidence type="ECO:0000313" key="8">
    <source>
        <dbReference type="Proteomes" id="UP000307657"/>
    </source>
</evidence>
<feature type="transmembrane region" description="Helical" evidence="5">
    <location>
        <begin position="106"/>
        <end position="125"/>
    </location>
</feature>
<feature type="transmembrane region" description="Helical" evidence="5">
    <location>
        <begin position="84"/>
        <end position="99"/>
    </location>
</feature>
<dbReference type="Pfam" id="PF04932">
    <property type="entry name" value="Wzy_C"/>
    <property type="match status" value="1"/>
</dbReference>
<keyword evidence="3 5" id="KW-1133">Transmembrane helix</keyword>
<keyword evidence="7" id="KW-0436">Ligase</keyword>
<feature type="transmembrane region" description="Helical" evidence="5">
    <location>
        <begin position="131"/>
        <end position="150"/>
    </location>
</feature>
<feature type="transmembrane region" description="Helical" evidence="5">
    <location>
        <begin position="377"/>
        <end position="396"/>
    </location>
</feature>
<feature type="transmembrane region" description="Helical" evidence="5">
    <location>
        <begin position="201"/>
        <end position="223"/>
    </location>
</feature>
<feature type="transmembrane region" description="Helical" evidence="5">
    <location>
        <begin position="12"/>
        <end position="27"/>
    </location>
</feature>
<comment type="subcellular location">
    <subcellularLocation>
        <location evidence="1">Membrane</location>
        <topology evidence="1">Multi-pass membrane protein</topology>
    </subcellularLocation>
</comment>
<dbReference type="GO" id="GO:0016874">
    <property type="term" value="F:ligase activity"/>
    <property type="evidence" value="ECO:0007669"/>
    <property type="project" value="UniProtKB-KW"/>
</dbReference>
<dbReference type="PANTHER" id="PTHR37422:SF17">
    <property type="entry name" value="O-ANTIGEN LIGASE"/>
    <property type="match status" value="1"/>
</dbReference>
<evidence type="ECO:0000259" key="6">
    <source>
        <dbReference type="Pfam" id="PF04932"/>
    </source>
</evidence>
<feature type="transmembrane region" description="Helical" evidence="5">
    <location>
        <begin position="235"/>
        <end position="268"/>
    </location>
</feature>
<dbReference type="InterPro" id="IPR051533">
    <property type="entry name" value="WaaL-like"/>
</dbReference>
<feature type="transmembrane region" description="Helical" evidence="5">
    <location>
        <begin position="56"/>
        <end position="78"/>
    </location>
</feature>
<accession>A0A4U0EN27</accession>
<feature type="transmembrane region" description="Helical" evidence="5">
    <location>
        <begin position="162"/>
        <end position="181"/>
    </location>
</feature>
<feature type="transmembrane region" description="Helical" evidence="5">
    <location>
        <begin position="33"/>
        <end position="49"/>
    </location>
</feature>
<reference evidence="7 8" key="1">
    <citation type="submission" date="2019-04" db="EMBL/GenBank/DDBJ databases">
        <title>Lacinutrix sp. nov., isolated from marine water.</title>
        <authorList>
            <person name="Kim W."/>
        </authorList>
    </citation>
    <scope>NUCLEOTIDE SEQUENCE [LARGE SCALE GENOMIC DNA]</scope>
    <source>
        <strain evidence="7 8">CAU 1491</strain>
    </source>
</reference>
<dbReference type="OrthoDB" id="1118890at2"/>
<keyword evidence="8" id="KW-1185">Reference proteome</keyword>
<organism evidence="7 8">
    <name type="scientific">Pontimicrobium aquaticum</name>
    <dbReference type="NCBI Taxonomy" id="2565367"/>
    <lineage>
        <taxon>Bacteria</taxon>
        <taxon>Pseudomonadati</taxon>
        <taxon>Bacteroidota</taxon>
        <taxon>Flavobacteriia</taxon>
        <taxon>Flavobacteriales</taxon>
        <taxon>Flavobacteriaceae</taxon>
        <taxon>Pontimicrobium</taxon>
    </lineage>
</organism>